<dbReference type="AlphaFoldDB" id="A0A9D1EBC4"/>
<evidence type="ECO:0000313" key="2">
    <source>
        <dbReference type="EMBL" id="HIR71814.1"/>
    </source>
</evidence>
<dbReference type="Proteomes" id="UP000823912">
    <property type="component" value="Unassembled WGS sequence"/>
</dbReference>
<feature type="compositionally biased region" description="Basic and acidic residues" evidence="1">
    <location>
        <begin position="341"/>
        <end position="354"/>
    </location>
</feature>
<organism evidence="2 3">
    <name type="scientific">Candidatus Pullilachnospira gallistercoris</name>
    <dbReference type="NCBI Taxonomy" id="2840911"/>
    <lineage>
        <taxon>Bacteria</taxon>
        <taxon>Bacillati</taxon>
        <taxon>Bacillota</taxon>
        <taxon>Clostridia</taxon>
        <taxon>Lachnospirales</taxon>
        <taxon>Lachnospiraceae</taxon>
        <taxon>Lachnospiraceae incertae sedis</taxon>
        <taxon>Candidatus Pullilachnospira</taxon>
    </lineage>
</organism>
<evidence type="ECO:0000256" key="1">
    <source>
        <dbReference type="SAM" id="MobiDB-lite"/>
    </source>
</evidence>
<dbReference type="EMBL" id="DVHM01000188">
    <property type="protein sequence ID" value="HIR71814.1"/>
    <property type="molecule type" value="Genomic_DNA"/>
</dbReference>
<sequence length="354" mass="40160">MTGNGKENGFREAEAVLLAKEASVNLNLSDFALFLSVMKNKKAFQNVLEIILDEPIDLEEVKVEEVILNSRGQRAIRLDAWARSSDKRQFAVEMQNDTEKDDVRKRSRFYQGLMDVPSLKSGKQTQYRWLPATVVIFITMDDIFGMDRAMYTFTECCRELPELELGDGVTKIFCNMTSKNGREELVSMLQYMKRTDLKNPDITDRSDRLIELDEVVQEVKSSEEWEEVEMSLLQTGLSRGEEIGKEIGEKIGKEIGEKIGKEIGEKVGKEIGEKIGRKAAIAQASLNMYARGMKISDAAAILSEDEAVIEDIYKMAEKRPECTVEDVMEEVFGVPRMSTPHPEEPHDQEQGRPD</sequence>
<reference evidence="2" key="2">
    <citation type="journal article" date="2021" name="PeerJ">
        <title>Extensive microbial diversity within the chicken gut microbiome revealed by metagenomics and culture.</title>
        <authorList>
            <person name="Gilroy R."/>
            <person name="Ravi A."/>
            <person name="Getino M."/>
            <person name="Pursley I."/>
            <person name="Horton D.L."/>
            <person name="Alikhan N.F."/>
            <person name="Baker D."/>
            <person name="Gharbi K."/>
            <person name="Hall N."/>
            <person name="Watson M."/>
            <person name="Adriaenssens E.M."/>
            <person name="Foster-Nyarko E."/>
            <person name="Jarju S."/>
            <person name="Secka A."/>
            <person name="Antonio M."/>
            <person name="Oren A."/>
            <person name="Chaudhuri R.R."/>
            <person name="La Ragione R."/>
            <person name="Hildebrand F."/>
            <person name="Pallen M.J."/>
        </authorList>
    </citation>
    <scope>NUCLEOTIDE SEQUENCE</scope>
    <source>
        <strain evidence="2">ChiSjej5B23-6657</strain>
    </source>
</reference>
<feature type="region of interest" description="Disordered" evidence="1">
    <location>
        <begin position="334"/>
        <end position="354"/>
    </location>
</feature>
<dbReference type="Pfam" id="PF12784">
    <property type="entry name" value="PDDEXK_2"/>
    <property type="match status" value="1"/>
</dbReference>
<proteinExistence type="predicted"/>
<reference evidence="2" key="1">
    <citation type="submission" date="2020-10" db="EMBL/GenBank/DDBJ databases">
        <authorList>
            <person name="Gilroy R."/>
        </authorList>
    </citation>
    <scope>NUCLEOTIDE SEQUENCE</scope>
    <source>
        <strain evidence="2">ChiSjej5B23-6657</strain>
    </source>
</reference>
<gene>
    <name evidence="2" type="ORF">IAA55_11130</name>
</gene>
<evidence type="ECO:0000313" key="3">
    <source>
        <dbReference type="Proteomes" id="UP000823912"/>
    </source>
</evidence>
<accession>A0A9D1EBC4</accession>
<protein>
    <submittedName>
        <fullName evidence="2">PD-(D/E)XK nuclease family transposase</fullName>
    </submittedName>
</protein>
<comment type="caution">
    <text evidence="2">The sequence shown here is derived from an EMBL/GenBank/DDBJ whole genome shotgun (WGS) entry which is preliminary data.</text>
</comment>
<name>A0A9D1EBC4_9FIRM</name>